<feature type="compositionally biased region" description="Polar residues" evidence="1">
    <location>
        <begin position="159"/>
        <end position="170"/>
    </location>
</feature>
<organism evidence="3">
    <name type="scientific">Drosophila persimilis</name>
    <name type="common">Fruit fly</name>
    <dbReference type="NCBI Taxonomy" id="7234"/>
    <lineage>
        <taxon>Eukaryota</taxon>
        <taxon>Metazoa</taxon>
        <taxon>Ecdysozoa</taxon>
        <taxon>Arthropoda</taxon>
        <taxon>Hexapoda</taxon>
        <taxon>Insecta</taxon>
        <taxon>Pterygota</taxon>
        <taxon>Neoptera</taxon>
        <taxon>Endopterygota</taxon>
        <taxon>Diptera</taxon>
        <taxon>Brachycera</taxon>
        <taxon>Muscomorpha</taxon>
        <taxon>Ephydroidea</taxon>
        <taxon>Drosophilidae</taxon>
        <taxon>Drosophila</taxon>
        <taxon>Sophophora</taxon>
    </lineage>
</organism>
<feature type="compositionally biased region" description="Basic and acidic residues" evidence="1">
    <location>
        <begin position="208"/>
        <end position="218"/>
    </location>
</feature>
<dbReference type="Proteomes" id="UP000008744">
    <property type="component" value="Unassembled WGS sequence"/>
</dbReference>
<feature type="compositionally biased region" description="Acidic residues" evidence="1">
    <location>
        <begin position="241"/>
        <end position="256"/>
    </location>
</feature>
<evidence type="ECO:0000313" key="3">
    <source>
        <dbReference type="Proteomes" id="UP000008744"/>
    </source>
</evidence>
<feature type="compositionally biased region" description="Basic and acidic residues" evidence="1">
    <location>
        <begin position="174"/>
        <end position="188"/>
    </location>
</feature>
<accession>B4G2X7</accession>
<gene>
    <name evidence="2" type="primary">Dper\GL23530</name>
    <name evidence="2" type="ORF">Dper_GL23530</name>
</gene>
<protein>
    <submittedName>
        <fullName evidence="2">GL23530</fullName>
    </submittedName>
</protein>
<dbReference type="EMBL" id="CH479179">
    <property type="protein sequence ID" value="EDW24172.1"/>
    <property type="molecule type" value="Genomic_DNA"/>
</dbReference>
<evidence type="ECO:0000313" key="2">
    <source>
        <dbReference type="EMBL" id="EDW24172.1"/>
    </source>
</evidence>
<reference evidence="2 3" key="1">
    <citation type="journal article" date="2007" name="Nature">
        <title>Evolution of genes and genomes on the Drosophila phylogeny.</title>
        <authorList>
            <consortium name="Drosophila 12 Genomes Consortium"/>
            <person name="Clark A.G."/>
            <person name="Eisen M.B."/>
            <person name="Smith D.R."/>
            <person name="Bergman C.M."/>
            <person name="Oliver B."/>
            <person name="Markow T.A."/>
            <person name="Kaufman T.C."/>
            <person name="Kellis M."/>
            <person name="Gelbart W."/>
            <person name="Iyer V.N."/>
            <person name="Pollard D.A."/>
            <person name="Sackton T.B."/>
            <person name="Larracuente A.M."/>
            <person name="Singh N.D."/>
            <person name="Abad J.P."/>
            <person name="Abt D.N."/>
            <person name="Adryan B."/>
            <person name="Aguade M."/>
            <person name="Akashi H."/>
            <person name="Anderson W.W."/>
            <person name="Aquadro C.F."/>
            <person name="Ardell D.H."/>
            <person name="Arguello R."/>
            <person name="Artieri C.G."/>
            <person name="Barbash D.A."/>
            <person name="Barker D."/>
            <person name="Barsanti P."/>
            <person name="Batterham P."/>
            <person name="Batzoglou S."/>
            <person name="Begun D."/>
            <person name="Bhutkar A."/>
            <person name="Blanco E."/>
            <person name="Bosak S.A."/>
            <person name="Bradley R.K."/>
            <person name="Brand A.D."/>
            <person name="Brent M.R."/>
            <person name="Brooks A.N."/>
            <person name="Brown R.H."/>
            <person name="Butlin R.K."/>
            <person name="Caggese C."/>
            <person name="Calvi B.R."/>
            <person name="Bernardo de Carvalho A."/>
            <person name="Caspi A."/>
            <person name="Castrezana S."/>
            <person name="Celniker S.E."/>
            <person name="Chang J.L."/>
            <person name="Chapple C."/>
            <person name="Chatterji S."/>
            <person name="Chinwalla A."/>
            <person name="Civetta A."/>
            <person name="Clifton S.W."/>
            <person name="Comeron J.M."/>
            <person name="Costello J.C."/>
            <person name="Coyne J.A."/>
            <person name="Daub J."/>
            <person name="David R.G."/>
            <person name="Delcher A.L."/>
            <person name="Delehaunty K."/>
            <person name="Do C.B."/>
            <person name="Ebling H."/>
            <person name="Edwards K."/>
            <person name="Eickbush T."/>
            <person name="Evans J.D."/>
            <person name="Filipski A."/>
            <person name="Findeiss S."/>
            <person name="Freyhult E."/>
            <person name="Fulton L."/>
            <person name="Fulton R."/>
            <person name="Garcia A.C."/>
            <person name="Gardiner A."/>
            <person name="Garfield D.A."/>
            <person name="Garvin B.E."/>
            <person name="Gibson G."/>
            <person name="Gilbert D."/>
            <person name="Gnerre S."/>
            <person name="Godfrey J."/>
            <person name="Good R."/>
            <person name="Gotea V."/>
            <person name="Gravely B."/>
            <person name="Greenberg A.J."/>
            <person name="Griffiths-Jones S."/>
            <person name="Gross S."/>
            <person name="Guigo R."/>
            <person name="Gustafson E.A."/>
            <person name="Haerty W."/>
            <person name="Hahn M.W."/>
            <person name="Halligan D.L."/>
            <person name="Halpern A.L."/>
            <person name="Halter G.M."/>
            <person name="Han M.V."/>
            <person name="Heger A."/>
            <person name="Hillier L."/>
            <person name="Hinrichs A.S."/>
            <person name="Holmes I."/>
            <person name="Hoskins R.A."/>
            <person name="Hubisz M.J."/>
            <person name="Hultmark D."/>
            <person name="Huntley M.A."/>
            <person name="Jaffe D.B."/>
            <person name="Jagadeeshan S."/>
            <person name="Jeck W.R."/>
            <person name="Johnson J."/>
            <person name="Jones C.D."/>
            <person name="Jordan W.C."/>
            <person name="Karpen G.H."/>
            <person name="Kataoka E."/>
            <person name="Keightley P.D."/>
            <person name="Kheradpour P."/>
            <person name="Kirkness E.F."/>
            <person name="Koerich L.B."/>
            <person name="Kristiansen K."/>
            <person name="Kudrna D."/>
            <person name="Kulathinal R.J."/>
            <person name="Kumar S."/>
            <person name="Kwok R."/>
            <person name="Lander E."/>
            <person name="Langley C.H."/>
            <person name="Lapoint R."/>
            <person name="Lazzaro B.P."/>
            <person name="Lee S.J."/>
            <person name="Levesque L."/>
            <person name="Li R."/>
            <person name="Lin C.F."/>
            <person name="Lin M.F."/>
            <person name="Lindblad-Toh K."/>
            <person name="Llopart A."/>
            <person name="Long M."/>
            <person name="Low L."/>
            <person name="Lozovsky E."/>
            <person name="Lu J."/>
            <person name="Luo M."/>
            <person name="Machado C.A."/>
            <person name="Makalowski W."/>
            <person name="Marzo M."/>
            <person name="Matsuda M."/>
            <person name="Matzkin L."/>
            <person name="McAllister B."/>
            <person name="McBride C.S."/>
            <person name="McKernan B."/>
            <person name="McKernan K."/>
            <person name="Mendez-Lago M."/>
            <person name="Minx P."/>
            <person name="Mollenhauer M.U."/>
            <person name="Montooth K."/>
            <person name="Mount S.M."/>
            <person name="Mu X."/>
            <person name="Myers E."/>
            <person name="Negre B."/>
            <person name="Newfeld S."/>
            <person name="Nielsen R."/>
            <person name="Noor M.A."/>
            <person name="O'Grady P."/>
            <person name="Pachter L."/>
            <person name="Papaceit M."/>
            <person name="Parisi M.J."/>
            <person name="Parisi M."/>
            <person name="Parts L."/>
            <person name="Pedersen J.S."/>
            <person name="Pesole G."/>
            <person name="Phillippy A.M."/>
            <person name="Ponting C.P."/>
            <person name="Pop M."/>
            <person name="Porcelli D."/>
            <person name="Powell J.R."/>
            <person name="Prohaska S."/>
            <person name="Pruitt K."/>
            <person name="Puig M."/>
            <person name="Quesneville H."/>
            <person name="Ram K.R."/>
            <person name="Rand D."/>
            <person name="Rasmussen M.D."/>
            <person name="Reed L.K."/>
            <person name="Reenan R."/>
            <person name="Reily A."/>
            <person name="Remington K.A."/>
            <person name="Rieger T.T."/>
            <person name="Ritchie M.G."/>
            <person name="Robin C."/>
            <person name="Rogers Y.H."/>
            <person name="Rohde C."/>
            <person name="Rozas J."/>
            <person name="Rubenfield M.J."/>
            <person name="Ruiz A."/>
            <person name="Russo S."/>
            <person name="Salzberg S.L."/>
            <person name="Sanchez-Gracia A."/>
            <person name="Saranga D.J."/>
            <person name="Sato H."/>
            <person name="Schaeffer S.W."/>
            <person name="Schatz M.C."/>
            <person name="Schlenke T."/>
            <person name="Schwartz R."/>
            <person name="Segarra C."/>
            <person name="Singh R.S."/>
            <person name="Sirot L."/>
            <person name="Sirota M."/>
            <person name="Sisneros N.B."/>
            <person name="Smith C.D."/>
            <person name="Smith T.F."/>
            <person name="Spieth J."/>
            <person name="Stage D.E."/>
            <person name="Stark A."/>
            <person name="Stephan W."/>
            <person name="Strausberg R.L."/>
            <person name="Strempel S."/>
            <person name="Sturgill D."/>
            <person name="Sutton G."/>
            <person name="Sutton G.G."/>
            <person name="Tao W."/>
            <person name="Teichmann S."/>
            <person name="Tobari Y.N."/>
            <person name="Tomimura Y."/>
            <person name="Tsolas J.M."/>
            <person name="Valente V.L."/>
            <person name="Venter E."/>
            <person name="Venter J.C."/>
            <person name="Vicario S."/>
            <person name="Vieira F.G."/>
            <person name="Vilella A.J."/>
            <person name="Villasante A."/>
            <person name="Walenz B."/>
            <person name="Wang J."/>
            <person name="Wasserman M."/>
            <person name="Watts T."/>
            <person name="Wilson D."/>
            <person name="Wilson R.K."/>
            <person name="Wing R.A."/>
            <person name="Wolfner M.F."/>
            <person name="Wong A."/>
            <person name="Wong G.K."/>
            <person name="Wu C.I."/>
            <person name="Wu G."/>
            <person name="Yamamoto D."/>
            <person name="Yang H.P."/>
            <person name="Yang S.P."/>
            <person name="Yorke J.A."/>
            <person name="Yoshida K."/>
            <person name="Zdobnov E."/>
            <person name="Zhang P."/>
            <person name="Zhang Y."/>
            <person name="Zimin A.V."/>
            <person name="Baldwin J."/>
            <person name="Abdouelleil A."/>
            <person name="Abdulkadir J."/>
            <person name="Abebe A."/>
            <person name="Abera B."/>
            <person name="Abreu J."/>
            <person name="Acer S.C."/>
            <person name="Aftuck L."/>
            <person name="Alexander A."/>
            <person name="An P."/>
            <person name="Anderson E."/>
            <person name="Anderson S."/>
            <person name="Arachi H."/>
            <person name="Azer M."/>
            <person name="Bachantsang P."/>
            <person name="Barry A."/>
            <person name="Bayul T."/>
            <person name="Berlin A."/>
            <person name="Bessette D."/>
            <person name="Bloom T."/>
            <person name="Blye J."/>
            <person name="Boguslavskiy L."/>
            <person name="Bonnet C."/>
            <person name="Boukhgalter B."/>
            <person name="Bourzgui I."/>
            <person name="Brown A."/>
            <person name="Cahill P."/>
            <person name="Channer S."/>
            <person name="Cheshatsang Y."/>
            <person name="Chuda L."/>
            <person name="Citroen M."/>
            <person name="Collymore A."/>
            <person name="Cooke P."/>
            <person name="Costello M."/>
            <person name="D'Aco K."/>
            <person name="Daza R."/>
            <person name="De Haan G."/>
            <person name="DeGray S."/>
            <person name="DeMaso C."/>
            <person name="Dhargay N."/>
            <person name="Dooley K."/>
            <person name="Dooley E."/>
            <person name="Doricent M."/>
            <person name="Dorje P."/>
            <person name="Dorjee K."/>
            <person name="Dupes A."/>
            <person name="Elong R."/>
            <person name="Falk J."/>
            <person name="Farina A."/>
            <person name="Faro S."/>
            <person name="Ferguson D."/>
            <person name="Fisher S."/>
            <person name="Foley C.D."/>
            <person name="Franke A."/>
            <person name="Friedrich D."/>
            <person name="Gadbois L."/>
            <person name="Gearin G."/>
            <person name="Gearin C.R."/>
            <person name="Giannoukos G."/>
            <person name="Goode T."/>
            <person name="Graham J."/>
            <person name="Grandbois E."/>
            <person name="Grewal S."/>
            <person name="Gyaltsen K."/>
            <person name="Hafez N."/>
            <person name="Hagos B."/>
            <person name="Hall J."/>
            <person name="Henson C."/>
            <person name="Hollinger A."/>
            <person name="Honan T."/>
            <person name="Huard M.D."/>
            <person name="Hughes L."/>
            <person name="Hurhula B."/>
            <person name="Husby M.E."/>
            <person name="Kamat A."/>
            <person name="Kanga B."/>
            <person name="Kashin S."/>
            <person name="Khazanovich D."/>
            <person name="Kisner P."/>
            <person name="Lance K."/>
            <person name="Lara M."/>
            <person name="Lee W."/>
            <person name="Lennon N."/>
            <person name="Letendre F."/>
            <person name="LeVine R."/>
            <person name="Lipovsky A."/>
            <person name="Liu X."/>
            <person name="Liu J."/>
            <person name="Liu S."/>
            <person name="Lokyitsang T."/>
            <person name="Lokyitsang Y."/>
            <person name="Lubonja R."/>
            <person name="Lui A."/>
            <person name="MacDonald P."/>
            <person name="Magnisalis V."/>
            <person name="Maru K."/>
            <person name="Matthews C."/>
            <person name="McCusker W."/>
            <person name="McDonough S."/>
            <person name="Mehta T."/>
            <person name="Meldrim J."/>
            <person name="Meneus L."/>
            <person name="Mihai O."/>
            <person name="Mihalev A."/>
            <person name="Mihova T."/>
            <person name="Mittelman R."/>
            <person name="Mlenga V."/>
            <person name="Montmayeur A."/>
            <person name="Mulrain L."/>
            <person name="Navidi A."/>
            <person name="Naylor J."/>
            <person name="Negash T."/>
            <person name="Nguyen T."/>
            <person name="Nguyen N."/>
            <person name="Nicol R."/>
            <person name="Norbu C."/>
            <person name="Norbu N."/>
            <person name="Novod N."/>
            <person name="O'Neill B."/>
            <person name="Osman S."/>
            <person name="Markiewicz E."/>
            <person name="Oyono O.L."/>
            <person name="Patti C."/>
            <person name="Phunkhang P."/>
            <person name="Pierre F."/>
            <person name="Priest M."/>
            <person name="Raghuraman S."/>
            <person name="Rege F."/>
            <person name="Reyes R."/>
            <person name="Rise C."/>
            <person name="Rogov P."/>
            <person name="Ross K."/>
            <person name="Ryan E."/>
            <person name="Settipalli S."/>
            <person name="Shea T."/>
            <person name="Sherpa N."/>
            <person name="Shi L."/>
            <person name="Shih D."/>
            <person name="Sparrow T."/>
            <person name="Spaulding J."/>
            <person name="Stalker J."/>
            <person name="Stange-Thomann N."/>
            <person name="Stavropoulos S."/>
            <person name="Stone C."/>
            <person name="Strader C."/>
            <person name="Tesfaye S."/>
            <person name="Thomson T."/>
            <person name="Thoulutsang Y."/>
            <person name="Thoulutsang D."/>
            <person name="Topham K."/>
            <person name="Topping I."/>
            <person name="Tsamla T."/>
            <person name="Vassiliev H."/>
            <person name="Vo A."/>
            <person name="Wangchuk T."/>
            <person name="Wangdi T."/>
            <person name="Weiand M."/>
            <person name="Wilkinson J."/>
            <person name="Wilson A."/>
            <person name="Yadav S."/>
            <person name="Young G."/>
            <person name="Yu Q."/>
            <person name="Zembek L."/>
            <person name="Zhong D."/>
            <person name="Zimmer A."/>
            <person name="Zwirko Z."/>
            <person name="Jaffe D.B."/>
            <person name="Alvarez P."/>
            <person name="Brockman W."/>
            <person name="Butler J."/>
            <person name="Chin C."/>
            <person name="Gnerre S."/>
            <person name="Grabherr M."/>
            <person name="Kleber M."/>
            <person name="Mauceli E."/>
            <person name="MacCallum I."/>
        </authorList>
    </citation>
    <scope>NUCLEOTIDE SEQUENCE [LARGE SCALE GENOMIC DNA]</scope>
    <source>
        <strain evidence="3">MSH-3 / Tucson 14011-0111.49</strain>
    </source>
</reference>
<feature type="compositionally biased region" description="Acidic residues" evidence="1">
    <location>
        <begin position="278"/>
        <end position="300"/>
    </location>
</feature>
<dbReference type="AlphaFoldDB" id="B4G2X7"/>
<name>B4G2X7_DROPE</name>
<dbReference type="OrthoDB" id="7875370at2759"/>
<dbReference type="HOGENOM" id="CLU_566551_0_0_1"/>
<keyword evidence="3" id="KW-1185">Reference proteome</keyword>
<sequence>MELTIPMKYLVSPQNVLMMDAVLEDDQMIHTEAPVWKDTRYHFQHQSRQPRIRLESSPIMEFYPDDGKINTVCWNKSTISGTDMTIPLNRRHLVGPQGTYPVNTSHMMEIAGNRSRLVVDYDLGLSDQAKDSISAGRGIRLFQIPSFANAQTKREYTGAINTTGDITSSHRSTKNYDEKRKPRARDGEGEGGGGGGGGGEGEVVVNEAQEKTRARDGDGDGEGGDVVQSQEKPVDDVLAMDQEDDEEGSDKDEEEVMENKLSTVSSARKELKVTQLDPDPELLPEPEAEDEEDRDDDDVEEIEDLAKKSDAAEQNMGFKDLLGPKTPRGFGFLNKQGDSGFREAISYAGSWKDTRRGEVEKCARSCRRYVPIPSRPTIPSNTKNISTVCKDRSSIMNFPRVVKWLHKVLTNITYTQRPIFVELRRELFKFGKSELCHKTTMVKWKDYQYCALMRNQRMEYMIPHYPLHQIGYRLLFKAKKGA</sequence>
<feature type="compositionally biased region" description="Gly residues" evidence="1">
    <location>
        <begin position="190"/>
        <end position="201"/>
    </location>
</feature>
<evidence type="ECO:0000256" key="1">
    <source>
        <dbReference type="SAM" id="MobiDB-lite"/>
    </source>
</evidence>
<feature type="region of interest" description="Disordered" evidence="1">
    <location>
        <begin position="159"/>
        <end position="300"/>
    </location>
</feature>
<dbReference type="OMA" id="MEYMIPH"/>
<proteinExistence type="predicted"/>